<dbReference type="RefSeq" id="WP_121282805.1">
    <property type="nucleotide sequence ID" value="NZ_RCCK01000010.1"/>
</dbReference>
<comment type="caution">
    <text evidence="1">The sequence shown here is derived from an EMBL/GenBank/DDBJ whole genome shotgun (WGS) entry which is preliminary data.</text>
</comment>
<evidence type="ECO:0000313" key="1">
    <source>
        <dbReference type="EMBL" id="RLJ80191.1"/>
    </source>
</evidence>
<evidence type="ECO:0000313" key="3">
    <source>
        <dbReference type="Proteomes" id="UP000273898"/>
    </source>
</evidence>
<dbReference type="Proteomes" id="UP000297429">
    <property type="component" value="Unassembled WGS sequence"/>
</dbReference>
<keyword evidence="4" id="KW-1185">Reference proteome</keyword>
<proteinExistence type="predicted"/>
<dbReference type="EMBL" id="RCCK01000010">
    <property type="protein sequence ID" value="RLJ80191.1"/>
    <property type="molecule type" value="Genomic_DNA"/>
</dbReference>
<dbReference type="Gene3D" id="2.40.320.10">
    <property type="entry name" value="Hypothetical Protein Pfu-838710-001"/>
    <property type="match status" value="1"/>
</dbReference>
<organism evidence="1 3">
    <name type="scientific">Pedobacter alluvionis</name>
    <dbReference type="NCBI Taxonomy" id="475253"/>
    <lineage>
        <taxon>Bacteria</taxon>
        <taxon>Pseudomonadati</taxon>
        <taxon>Bacteroidota</taxon>
        <taxon>Sphingobacteriia</taxon>
        <taxon>Sphingobacteriales</taxon>
        <taxon>Sphingobacteriaceae</taxon>
        <taxon>Pedobacter</taxon>
    </lineage>
</organism>
<reference evidence="1 3" key="1">
    <citation type="submission" date="2018-10" db="EMBL/GenBank/DDBJ databases">
        <title>Genomic Encyclopedia of Archaeal and Bacterial Type Strains, Phase II (KMG-II): from individual species to whole genera.</title>
        <authorList>
            <person name="Goeker M."/>
        </authorList>
    </citation>
    <scope>NUCLEOTIDE SEQUENCE [LARGE SCALE GENOMIC DNA]</scope>
    <source>
        <strain evidence="1 3">DSM 19624</strain>
    </source>
</reference>
<evidence type="ECO:0008006" key="5">
    <source>
        <dbReference type="Google" id="ProtNLM"/>
    </source>
</evidence>
<evidence type="ECO:0000313" key="2">
    <source>
        <dbReference type="EMBL" id="TFB31476.1"/>
    </source>
</evidence>
<dbReference type="AlphaFoldDB" id="A0A497YBD8"/>
<dbReference type="SUPFAM" id="SSF55154">
    <property type="entry name" value="CYTH-like phosphatases"/>
    <property type="match status" value="1"/>
</dbReference>
<dbReference type="OrthoDB" id="10005943at2"/>
<sequence length="314" mass="37150">MKTRQITTEITPKELEFYRNWVLHNIADAKMDIDRRGYQLIQWPATIWNSQEKPNELSLEHEARLKPSNDKGLSRLRNKLYRLEGKVLDDLILSKEPNLNNLILRRYLRPSGFQSIDHYFDFDDLTFTKKMFTIRQRIKTSPFMTWSATTSELFAINLEMPFMIYKNSKISIRLEFNWLGEISRCWNEAFIEYEDNTVSKSPFNILWQNNLIFPGNLQPVIEHTTFREKFGVYKKDGEDYREVFVINIDQVVAQSLSSKRFGTYVDVDISSVNLIENDIITDLEMFVNAFSSEFDLKLNDETKVYRDASILEMI</sequence>
<dbReference type="InterPro" id="IPR033469">
    <property type="entry name" value="CYTH-like_dom_sf"/>
</dbReference>
<dbReference type="Proteomes" id="UP000273898">
    <property type="component" value="Unassembled WGS sequence"/>
</dbReference>
<evidence type="ECO:0000313" key="4">
    <source>
        <dbReference type="Proteomes" id="UP000297429"/>
    </source>
</evidence>
<protein>
    <recommendedName>
        <fullName evidence="5">CYTH domain-containing protein</fullName>
    </recommendedName>
</protein>
<accession>A0A497YBD8</accession>
<name>A0A497YBD8_9SPHI</name>
<dbReference type="EMBL" id="SOPX01000002">
    <property type="protein sequence ID" value="TFB31476.1"/>
    <property type="molecule type" value="Genomic_DNA"/>
</dbReference>
<gene>
    <name evidence="1" type="ORF">BCL90_0938</name>
    <name evidence="2" type="ORF">E3V97_12840</name>
</gene>
<reference evidence="2 4" key="2">
    <citation type="submission" date="2019-03" db="EMBL/GenBank/DDBJ databases">
        <authorList>
            <person name="He R.-H."/>
        </authorList>
    </citation>
    <scope>NUCLEOTIDE SEQUENCE [LARGE SCALE GENOMIC DNA]</scope>
    <source>
        <strain evidence="2 4">DSM 19624</strain>
    </source>
</reference>